<dbReference type="InterPro" id="IPR045006">
    <property type="entry name" value="CHLI-like"/>
</dbReference>
<dbReference type="Pfam" id="PF13541">
    <property type="entry name" value="ChlI"/>
    <property type="match status" value="1"/>
</dbReference>
<dbReference type="InterPro" id="IPR027417">
    <property type="entry name" value="P-loop_NTPase"/>
</dbReference>
<feature type="domain" description="AAA+ ATPase" evidence="4">
    <location>
        <begin position="212"/>
        <end position="395"/>
    </location>
</feature>
<evidence type="ECO:0000313" key="5">
    <source>
        <dbReference type="EMBL" id="HIR41296.1"/>
    </source>
</evidence>
<keyword evidence="3" id="KW-0067">ATP-binding</keyword>
<accession>A0A9D1DCS6</accession>
<evidence type="ECO:0000256" key="1">
    <source>
        <dbReference type="ARBA" id="ARBA00006354"/>
    </source>
</evidence>
<dbReference type="GO" id="GO:0005524">
    <property type="term" value="F:ATP binding"/>
    <property type="evidence" value="ECO:0007669"/>
    <property type="project" value="UniProtKB-KW"/>
</dbReference>
<dbReference type="PANTHER" id="PTHR32039:SF7">
    <property type="entry name" value="COMPETENCE PROTEIN COMM"/>
    <property type="match status" value="1"/>
</dbReference>
<evidence type="ECO:0000256" key="2">
    <source>
        <dbReference type="ARBA" id="ARBA00022741"/>
    </source>
</evidence>
<dbReference type="Proteomes" id="UP000886749">
    <property type="component" value="Unassembled WGS sequence"/>
</dbReference>
<dbReference type="PANTHER" id="PTHR32039">
    <property type="entry name" value="MAGNESIUM-CHELATASE SUBUNIT CHLI"/>
    <property type="match status" value="1"/>
</dbReference>
<dbReference type="Pfam" id="PF13335">
    <property type="entry name" value="Mg_chelatase_C"/>
    <property type="match status" value="1"/>
</dbReference>
<dbReference type="SMART" id="SM00382">
    <property type="entry name" value="AAA"/>
    <property type="match status" value="1"/>
</dbReference>
<dbReference type="Gene3D" id="3.40.50.300">
    <property type="entry name" value="P-loop containing nucleotide triphosphate hydrolases"/>
    <property type="match status" value="1"/>
</dbReference>
<evidence type="ECO:0000313" key="6">
    <source>
        <dbReference type="Proteomes" id="UP000886749"/>
    </source>
</evidence>
<protein>
    <submittedName>
        <fullName evidence="5">YifB family Mg chelatase-like AAA ATPase</fullName>
    </submittedName>
</protein>
<dbReference type="InterPro" id="IPR014721">
    <property type="entry name" value="Ribsml_uS5_D2-typ_fold_subgr"/>
</dbReference>
<evidence type="ECO:0000259" key="4">
    <source>
        <dbReference type="SMART" id="SM00382"/>
    </source>
</evidence>
<dbReference type="SUPFAM" id="SSF52540">
    <property type="entry name" value="P-loop containing nucleoside triphosphate hydrolases"/>
    <property type="match status" value="1"/>
</dbReference>
<reference evidence="5" key="1">
    <citation type="submission" date="2020-10" db="EMBL/GenBank/DDBJ databases">
        <authorList>
            <person name="Gilroy R."/>
        </authorList>
    </citation>
    <scope>NUCLEOTIDE SEQUENCE</scope>
    <source>
        <strain evidence="5">CHK184-25365</strain>
    </source>
</reference>
<sequence>MGIRLLHSMACFGMNAYLIQVETDILRGLPNFTVVGLPDAAVKESRDRVRFVFKNCGFSFPNGRITVNLAPADLKKSGSSFDLPIFLGILFSSGQVSDAGLEDAAFVGELSLSGKLSPVNGVLPMVLAAKEAGIKKIFLPAENQQEAAVVRDMEIYGLEHVNQLLGFLEGRIKLTPAHYTQPKSAEEVLAPDFADVKGQPVARRAVEVAVAGGHNLLLIGSPGAGKSMLAKRIPGILPPMTFEESIETSRIYSIAGLLSSKQPLITARPFRAPHHSISAAGLSGGGTIPQPGEISLAHNGVLFLDELPEFNRQAIEILRQPMEDGTVTISRVQGTLTYPCRVMVVAAMNPCPCGYFGHPTRACTCEKGAVSKYLNRISGPLLDRLDLHIDVPPVDYDSLASHQKSEPSSEIRKRVMKVRQIQQQRFSGKGIYTNAQIPPGLLEECCPMDDGAKAMLKSAFERLGLSGRAYDRILKVARTVADLEESEIIRRPHIAEAIQYRSLDRKYWSRM</sequence>
<dbReference type="SUPFAM" id="SSF54211">
    <property type="entry name" value="Ribosomal protein S5 domain 2-like"/>
    <property type="match status" value="1"/>
</dbReference>
<dbReference type="InterPro" id="IPR000523">
    <property type="entry name" value="Mg_chelatse_chII-like_cat_dom"/>
</dbReference>
<dbReference type="PRINTS" id="PR01657">
    <property type="entry name" value="MCMFAMILY"/>
</dbReference>
<dbReference type="InterPro" id="IPR001208">
    <property type="entry name" value="MCM_dom"/>
</dbReference>
<reference evidence="5" key="2">
    <citation type="journal article" date="2021" name="PeerJ">
        <title>Extensive microbial diversity within the chicken gut microbiome revealed by metagenomics and culture.</title>
        <authorList>
            <person name="Gilroy R."/>
            <person name="Ravi A."/>
            <person name="Getino M."/>
            <person name="Pursley I."/>
            <person name="Horton D.L."/>
            <person name="Alikhan N.F."/>
            <person name="Baker D."/>
            <person name="Gharbi K."/>
            <person name="Hall N."/>
            <person name="Watson M."/>
            <person name="Adriaenssens E.M."/>
            <person name="Foster-Nyarko E."/>
            <person name="Jarju S."/>
            <person name="Secka A."/>
            <person name="Antonio M."/>
            <person name="Oren A."/>
            <person name="Chaudhuri R.R."/>
            <person name="La Ragione R."/>
            <person name="Hildebrand F."/>
            <person name="Pallen M.J."/>
        </authorList>
    </citation>
    <scope>NUCLEOTIDE SEQUENCE</scope>
    <source>
        <strain evidence="5">CHK184-25365</strain>
    </source>
</reference>
<dbReference type="AlphaFoldDB" id="A0A9D1DCS6"/>
<dbReference type="NCBIfam" id="TIGR00368">
    <property type="entry name" value="YifB family Mg chelatase-like AAA ATPase"/>
    <property type="match status" value="1"/>
</dbReference>
<dbReference type="InterPro" id="IPR025158">
    <property type="entry name" value="Mg_chelat-rel_C"/>
</dbReference>
<organism evidence="5 6">
    <name type="scientific">Candidatus Egerieicola pullicola</name>
    <dbReference type="NCBI Taxonomy" id="2840775"/>
    <lineage>
        <taxon>Bacteria</taxon>
        <taxon>Bacillati</taxon>
        <taxon>Bacillota</taxon>
        <taxon>Clostridia</taxon>
        <taxon>Eubacteriales</taxon>
        <taxon>Oscillospiraceae</taxon>
        <taxon>Oscillospiraceae incertae sedis</taxon>
        <taxon>Candidatus Egerieicola</taxon>
    </lineage>
</organism>
<evidence type="ECO:0000256" key="3">
    <source>
        <dbReference type="ARBA" id="ARBA00022840"/>
    </source>
</evidence>
<dbReference type="Gene3D" id="3.30.230.10">
    <property type="match status" value="1"/>
</dbReference>
<proteinExistence type="inferred from homology"/>
<dbReference type="GO" id="GO:0003677">
    <property type="term" value="F:DNA binding"/>
    <property type="evidence" value="ECO:0007669"/>
    <property type="project" value="InterPro"/>
</dbReference>
<dbReference type="InterPro" id="IPR004482">
    <property type="entry name" value="Mg_chelat-rel"/>
</dbReference>
<comment type="similarity">
    <text evidence="1">Belongs to the Mg-chelatase subunits D/I family. ComM subfamily.</text>
</comment>
<dbReference type="InterPro" id="IPR003593">
    <property type="entry name" value="AAA+_ATPase"/>
</dbReference>
<dbReference type="EMBL" id="DVGY01000127">
    <property type="protein sequence ID" value="HIR41296.1"/>
    <property type="molecule type" value="Genomic_DNA"/>
</dbReference>
<dbReference type="InterPro" id="IPR020568">
    <property type="entry name" value="Ribosomal_Su5_D2-typ_SF"/>
</dbReference>
<comment type="caution">
    <text evidence="5">The sequence shown here is derived from an EMBL/GenBank/DDBJ whole genome shotgun (WGS) entry which is preliminary data.</text>
</comment>
<keyword evidence="2" id="KW-0547">Nucleotide-binding</keyword>
<dbReference type="Pfam" id="PF01078">
    <property type="entry name" value="Mg_chelatase"/>
    <property type="match status" value="1"/>
</dbReference>
<name>A0A9D1DCS6_9FIRM</name>
<gene>
    <name evidence="5" type="ORF">IAB36_05670</name>
</gene>